<accession>A0A839QIA3</accession>
<dbReference type="EMBL" id="JACHVS010000001">
    <property type="protein sequence ID" value="MBB2995909.1"/>
    <property type="molecule type" value="Genomic_DNA"/>
</dbReference>
<dbReference type="RefSeq" id="WP_183511103.1">
    <property type="nucleotide sequence ID" value="NZ_BAABGK010000042.1"/>
</dbReference>
<protein>
    <submittedName>
        <fullName evidence="1">Uncharacterized protein</fullName>
    </submittedName>
</protein>
<keyword evidence="2" id="KW-1185">Reference proteome</keyword>
<gene>
    <name evidence="1" type="ORF">E9229_002100</name>
</gene>
<proteinExistence type="predicted"/>
<dbReference type="AlphaFoldDB" id="A0A839QIA3"/>
<name>A0A839QIA3_9MICC</name>
<comment type="caution">
    <text evidence="1">The sequence shown here is derived from an EMBL/GenBank/DDBJ whole genome shotgun (WGS) entry which is preliminary data.</text>
</comment>
<dbReference type="Proteomes" id="UP000523000">
    <property type="component" value="Unassembled WGS sequence"/>
</dbReference>
<evidence type="ECO:0000313" key="2">
    <source>
        <dbReference type="Proteomes" id="UP000523000"/>
    </source>
</evidence>
<reference evidence="1 2" key="1">
    <citation type="submission" date="2020-08" db="EMBL/GenBank/DDBJ databases">
        <title>Sequencing the genomes of 1000 actinobacteria strains.</title>
        <authorList>
            <person name="Klenk H.-P."/>
        </authorList>
    </citation>
    <scope>NUCLEOTIDE SEQUENCE [LARGE SCALE GENOMIC DNA]</scope>
    <source>
        <strain evidence="1 2">DSM 22826</strain>
    </source>
</reference>
<evidence type="ECO:0000313" key="1">
    <source>
        <dbReference type="EMBL" id="MBB2995909.1"/>
    </source>
</evidence>
<organism evidence="1 2">
    <name type="scientific">Paeniglutamicibacter cryotolerans</name>
    <dbReference type="NCBI Taxonomy" id="670079"/>
    <lineage>
        <taxon>Bacteria</taxon>
        <taxon>Bacillati</taxon>
        <taxon>Actinomycetota</taxon>
        <taxon>Actinomycetes</taxon>
        <taxon>Micrococcales</taxon>
        <taxon>Micrococcaceae</taxon>
        <taxon>Paeniglutamicibacter</taxon>
    </lineage>
</organism>
<sequence>MSHRSGFRPQAKLRIRDWLDKDGTRTPGIAIMHAGKVLAHMSPSEARAIADQIHDYADQLDHTTKNA</sequence>